<evidence type="ECO:0000256" key="1">
    <source>
        <dbReference type="SAM" id="Phobius"/>
    </source>
</evidence>
<evidence type="ECO:0000313" key="3">
    <source>
        <dbReference type="Proteomes" id="UP000034213"/>
    </source>
</evidence>
<keyword evidence="1" id="KW-0812">Transmembrane</keyword>
<evidence type="ECO:0000313" key="2">
    <source>
        <dbReference type="EMBL" id="KKS78958.1"/>
    </source>
</evidence>
<name>A0A0G1EWK2_9BACT</name>
<comment type="caution">
    <text evidence="2">The sequence shown here is derived from an EMBL/GenBank/DDBJ whole genome shotgun (WGS) entry which is preliminary data.</text>
</comment>
<proteinExistence type="predicted"/>
<dbReference type="AlphaFoldDB" id="A0A0G1EWK2"/>
<feature type="transmembrane region" description="Helical" evidence="1">
    <location>
        <begin position="6"/>
        <end position="24"/>
    </location>
</feature>
<reference evidence="2 3" key="1">
    <citation type="journal article" date="2015" name="Nature">
        <title>rRNA introns, odd ribosomes, and small enigmatic genomes across a large radiation of phyla.</title>
        <authorList>
            <person name="Brown C.T."/>
            <person name="Hug L.A."/>
            <person name="Thomas B.C."/>
            <person name="Sharon I."/>
            <person name="Castelle C.J."/>
            <person name="Singh A."/>
            <person name="Wilkins M.J."/>
            <person name="Williams K.H."/>
            <person name="Banfield J.F."/>
        </authorList>
    </citation>
    <scope>NUCLEOTIDE SEQUENCE [LARGE SCALE GENOMIC DNA]</scope>
</reference>
<keyword evidence="1" id="KW-1133">Transmembrane helix</keyword>
<dbReference type="EMBL" id="LCEW01000046">
    <property type="protein sequence ID" value="KKS78958.1"/>
    <property type="molecule type" value="Genomic_DNA"/>
</dbReference>
<sequence length="177" mass="19212">MNNKKILIGVIVVLLIIGGIGLMMKSKKPEEKISPEITLESTKMIESDANLIPAMSEAEKQAIENTFAQEGVEMTMLKDVSGGQAVGTGWRHFDGANFVLKIEVNNLAAGEKGFYYEGWLVSDEGFFSIGRMAAIDGQGKLYYKSSEDKSAFRGVVITLEAEDGDAAPDKHIVEGSF</sequence>
<dbReference type="STRING" id="1618369.UV54_C0046G0007"/>
<keyword evidence="1" id="KW-0472">Membrane</keyword>
<organism evidence="2 3">
    <name type="scientific">Candidatus Beckwithbacteria bacterium GW2011_GWA2_43_10</name>
    <dbReference type="NCBI Taxonomy" id="1618369"/>
    <lineage>
        <taxon>Bacteria</taxon>
        <taxon>Candidatus Beckwithiibacteriota</taxon>
    </lineage>
</organism>
<accession>A0A0G1EWK2</accession>
<gene>
    <name evidence="2" type="ORF">UV54_C0046G0007</name>
</gene>
<protein>
    <submittedName>
        <fullName evidence="2">Uncharacterized protein</fullName>
    </submittedName>
</protein>
<dbReference type="Proteomes" id="UP000034213">
    <property type="component" value="Unassembled WGS sequence"/>
</dbReference>